<dbReference type="InterPro" id="IPR056798">
    <property type="entry name" value="ADH_Fe_C"/>
</dbReference>
<feature type="domain" description="Fe-containing alcohol dehydrogenase-like C-terminal" evidence="4">
    <location>
        <begin position="168"/>
        <end position="348"/>
    </location>
</feature>
<dbReference type="RefSeq" id="WP_108997827.1">
    <property type="nucleotide sequence ID" value="NZ_QEEX01000001.1"/>
</dbReference>
<dbReference type="InterPro" id="IPR001670">
    <property type="entry name" value="ADH_Fe/GldA"/>
</dbReference>
<keyword evidence="2" id="KW-0520">NAD</keyword>
<dbReference type="CDD" id="cd08177">
    <property type="entry name" value="MAR"/>
    <property type="match status" value="1"/>
</dbReference>
<reference evidence="6" key="1">
    <citation type="submission" date="2018-04" db="EMBL/GenBank/DDBJ databases">
        <authorList>
            <person name="Liu S."/>
            <person name="Wang Z."/>
            <person name="Li J."/>
        </authorList>
    </citation>
    <scope>NUCLEOTIDE SEQUENCE [LARGE SCALE GENOMIC DNA]</scope>
    <source>
        <strain evidence="6">S1194</strain>
    </source>
</reference>
<evidence type="ECO:0000259" key="3">
    <source>
        <dbReference type="Pfam" id="PF00465"/>
    </source>
</evidence>
<dbReference type="Proteomes" id="UP000244978">
    <property type="component" value="Unassembled WGS sequence"/>
</dbReference>
<dbReference type="AlphaFoldDB" id="A0A2U1T2C1"/>
<gene>
    <name evidence="5" type="ORF">DF220_09450</name>
</gene>
<dbReference type="GO" id="GO:0018506">
    <property type="term" value="F:maleylacetate reductase activity"/>
    <property type="evidence" value="ECO:0007669"/>
    <property type="project" value="InterPro"/>
</dbReference>
<keyword evidence="1" id="KW-0560">Oxidoreductase</keyword>
<protein>
    <submittedName>
        <fullName evidence="5">Maleylacetate reductase</fullName>
    </submittedName>
</protein>
<dbReference type="InterPro" id="IPR034786">
    <property type="entry name" value="MAR"/>
</dbReference>
<dbReference type="Gene3D" id="3.40.50.1970">
    <property type="match status" value="1"/>
</dbReference>
<dbReference type="Gene3D" id="1.20.1090.10">
    <property type="entry name" value="Dehydroquinate synthase-like - alpha domain"/>
    <property type="match status" value="1"/>
</dbReference>
<name>A0A2U1T2C1_9MICO</name>
<evidence type="ECO:0000313" key="6">
    <source>
        <dbReference type="Proteomes" id="UP000244978"/>
    </source>
</evidence>
<dbReference type="SUPFAM" id="SSF56796">
    <property type="entry name" value="Dehydroquinate synthase-like"/>
    <property type="match status" value="1"/>
</dbReference>
<dbReference type="PANTHER" id="PTHR11496:SF83">
    <property type="entry name" value="HYDROXYACID-OXOACID TRANSHYDROGENASE, MITOCHONDRIAL"/>
    <property type="match status" value="1"/>
</dbReference>
<dbReference type="PANTHER" id="PTHR11496">
    <property type="entry name" value="ALCOHOL DEHYDROGENASE"/>
    <property type="match status" value="1"/>
</dbReference>
<comment type="caution">
    <text evidence="5">The sequence shown here is derived from an EMBL/GenBank/DDBJ whole genome shotgun (WGS) entry which is preliminary data.</text>
</comment>
<evidence type="ECO:0000256" key="2">
    <source>
        <dbReference type="ARBA" id="ARBA00023027"/>
    </source>
</evidence>
<dbReference type="Pfam" id="PF00465">
    <property type="entry name" value="Fe-ADH"/>
    <property type="match status" value="1"/>
</dbReference>
<feature type="domain" description="Alcohol dehydrogenase iron-type/glycerol dehydrogenase GldA" evidence="3">
    <location>
        <begin position="13"/>
        <end position="156"/>
    </location>
</feature>
<dbReference type="GO" id="GO:0046872">
    <property type="term" value="F:metal ion binding"/>
    <property type="evidence" value="ECO:0007669"/>
    <property type="project" value="InterPro"/>
</dbReference>
<proteinExistence type="predicted"/>
<sequence>MSTPITFDYIAQPMDVSFGAGSLGQLREHIEKLGLTRVIVLSTPEQADLAERVAGILGDIAGGIFTKARMHVPIEIVDEAAAVVTDMQADGCVAVGGGSTIGLGKALSLRYRIPTVAIPTTYAGSEMTPVWGLTENNVKTTGRDRAVLPVKVVYDPELTLTLPLGMSVTSGMNAIAHAVEALWAPDRSPMIELMAEEGVRAIAAGLPRLRETADDLVGRSELLYGAWLCGSCLGATTMSLHHKLCHILGGTFNLPHSETHTIVLPYVLEYNLASSPSAQAALGRALGADPVARLVELRAAWDVPSSLEQLGVKHEDLETVVAAALASPYANPRPVTEAGLRDLLERAWSGALG</sequence>
<dbReference type="Pfam" id="PF25137">
    <property type="entry name" value="ADH_Fe_C"/>
    <property type="match status" value="1"/>
</dbReference>
<evidence type="ECO:0000313" key="5">
    <source>
        <dbReference type="EMBL" id="PWB98029.1"/>
    </source>
</evidence>
<dbReference type="EMBL" id="QEEX01000001">
    <property type="protein sequence ID" value="PWB98029.1"/>
    <property type="molecule type" value="Genomic_DNA"/>
</dbReference>
<evidence type="ECO:0000256" key="1">
    <source>
        <dbReference type="ARBA" id="ARBA00023002"/>
    </source>
</evidence>
<dbReference type="GO" id="GO:0004022">
    <property type="term" value="F:alcohol dehydrogenase (NAD+) activity"/>
    <property type="evidence" value="ECO:0007669"/>
    <property type="project" value="TreeGrafter"/>
</dbReference>
<keyword evidence="6" id="KW-1185">Reference proteome</keyword>
<dbReference type="InterPro" id="IPR039697">
    <property type="entry name" value="Alcohol_dehydrogenase_Fe"/>
</dbReference>
<organism evidence="5 6">
    <name type="scientific">Homoserinimonas hongtaonis</name>
    <dbReference type="NCBI Taxonomy" id="2079791"/>
    <lineage>
        <taxon>Bacteria</taxon>
        <taxon>Bacillati</taxon>
        <taxon>Actinomycetota</taxon>
        <taxon>Actinomycetes</taxon>
        <taxon>Micrococcales</taxon>
        <taxon>Microbacteriaceae</taxon>
        <taxon>Homoserinimonas</taxon>
    </lineage>
</organism>
<evidence type="ECO:0000259" key="4">
    <source>
        <dbReference type="Pfam" id="PF25137"/>
    </source>
</evidence>
<accession>A0A2U1T2C1</accession>